<dbReference type="GO" id="GO:0005737">
    <property type="term" value="C:cytoplasm"/>
    <property type="evidence" value="ECO:0007669"/>
    <property type="project" value="TreeGrafter"/>
</dbReference>
<dbReference type="InterPro" id="IPR020845">
    <property type="entry name" value="AMP-binding_CS"/>
</dbReference>
<sequence length="527" mass="56744">MTVREIAASPAALAAHAALNDTFADYPPQPVGALFARQAAQRPQHPAICCGQRVITYGELHDAAHRLAHTLLHHGVTPGEVIAVAIPRSPEMITAALAILLCGASYLPLDVQWPQRRIRELLDAAHVRRCIATNAATRSVLPDRTVIDVTAQPPPAAATCELPAVPADAIAYINFTSGSTGQPKGVPISHRSISRLVFATRYVTLTPGVRILHLAPVTFDAATFEIWGPLLRGGVCVIYPDPFIKVVKLGRIIATHRVEVVFVTTALFNTIVDDAPEIFDRVDTILTGGEAHSIRHMRRALQRYGPGRIVSVYGPTESTTFATYYPINRLAADTFTVPIGTPIQNTRAYLIDDGRLCAPGDIGALHLAGPGLTPGYLGLPERTTTDFNNVRIGDTGERLYHTGDLAYLDPNGQLVFCGRSDDQLKINGFRIELGEIRHHIEAITAVRATYVTVYEPCPGQRALAAFIVAHSPDLAAGLANTVHKHLAAHLPAYMIPKMLAVVDELPLGDTGKISRTALLTPTATAET</sequence>
<dbReference type="NCBIfam" id="TIGR01733">
    <property type="entry name" value="AA-adenyl-dom"/>
    <property type="match status" value="1"/>
</dbReference>
<dbReference type="InterPro" id="IPR010071">
    <property type="entry name" value="AA_adenyl_dom"/>
</dbReference>
<dbReference type="InterPro" id="IPR045851">
    <property type="entry name" value="AMP-bd_C_sf"/>
</dbReference>
<dbReference type="GO" id="GO:0044550">
    <property type="term" value="P:secondary metabolite biosynthetic process"/>
    <property type="evidence" value="ECO:0007669"/>
    <property type="project" value="TreeGrafter"/>
</dbReference>
<gene>
    <name evidence="3" type="ORF">BZL29_7742</name>
</gene>
<dbReference type="EMBL" id="MVBN01000011">
    <property type="protein sequence ID" value="OOK65363.1"/>
    <property type="molecule type" value="Genomic_DNA"/>
</dbReference>
<organism evidence="3 4">
    <name type="scientific">Mycobacterium kansasii</name>
    <dbReference type="NCBI Taxonomy" id="1768"/>
    <lineage>
        <taxon>Bacteria</taxon>
        <taxon>Bacillati</taxon>
        <taxon>Actinomycetota</taxon>
        <taxon>Actinomycetes</taxon>
        <taxon>Mycobacteriales</taxon>
        <taxon>Mycobacteriaceae</taxon>
        <taxon>Mycobacterium</taxon>
    </lineage>
</organism>
<evidence type="ECO:0000313" key="4">
    <source>
        <dbReference type="Proteomes" id="UP000188532"/>
    </source>
</evidence>
<protein>
    <submittedName>
        <fullName evidence="3">Amino acid adenylation domain protein</fullName>
    </submittedName>
</protein>
<proteinExistence type="predicted"/>
<dbReference type="PROSITE" id="PS00455">
    <property type="entry name" value="AMP_BINDING"/>
    <property type="match status" value="1"/>
</dbReference>
<comment type="caution">
    <text evidence="3">The sequence shown here is derived from an EMBL/GenBank/DDBJ whole genome shotgun (WGS) entry which is preliminary data.</text>
</comment>
<dbReference type="GO" id="GO:0043041">
    <property type="term" value="P:amino acid activation for nonribosomal peptide biosynthetic process"/>
    <property type="evidence" value="ECO:0007669"/>
    <property type="project" value="TreeGrafter"/>
</dbReference>
<dbReference type="GO" id="GO:0031177">
    <property type="term" value="F:phosphopantetheine binding"/>
    <property type="evidence" value="ECO:0007669"/>
    <property type="project" value="TreeGrafter"/>
</dbReference>
<evidence type="ECO:0000259" key="2">
    <source>
        <dbReference type="Pfam" id="PF13193"/>
    </source>
</evidence>
<dbReference type="Gene3D" id="2.30.38.10">
    <property type="entry name" value="Luciferase, Domain 3"/>
    <property type="match status" value="1"/>
</dbReference>
<dbReference type="PANTHER" id="PTHR45527:SF1">
    <property type="entry name" value="FATTY ACID SYNTHASE"/>
    <property type="match status" value="1"/>
</dbReference>
<dbReference type="CDD" id="cd12117">
    <property type="entry name" value="A_NRPS_Srf_like"/>
    <property type="match status" value="1"/>
</dbReference>
<dbReference type="InterPro" id="IPR000873">
    <property type="entry name" value="AMP-dep_synth/lig_dom"/>
</dbReference>
<feature type="domain" description="AMP-dependent synthetase/ligase" evidence="1">
    <location>
        <begin position="35"/>
        <end position="377"/>
    </location>
</feature>
<evidence type="ECO:0000259" key="1">
    <source>
        <dbReference type="Pfam" id="PF00501"/>
    </source>
</evidence>
<dbReference type="AlphaFoldDB" id="A0A1V3WEG0"/>
<name>A0A1V3WEG0_MYCKA</name>
<dbReference type="PANTHER" id="PTHR45527">
    <property type="entry name" value="NONRIBOSOMAL PEPTIDE SYNTHETASE"/>
    <property type="match status" value="1"/>
</dbReference>
<dbReference type="Proteomes" id="UP000188532">
    <property type="component" value="Unassembled WGS sequence"/>
</dbReference>
<feature type="domain" description="AMP-binding enzyme C-terminal" evidence="2">
    <location>
        <begin position="446"/>
        <end position="512"/>
    </location>
</feature>
<dbReference type="Pfam" id="PF00501">
    <property type="entry name" value="AMP-binding"/>
    <property type="match status" value="1"/>
</dbReference>
<reference evidence="3 4" key="1">
    <citation type="submission" date="2017-02" db="EMBL/GenBank/DDBJ databases">
        <title>Complete genome sequences of Mycobacterium kansasii strains isolated from rhesus macaques.</title>
        <authorList>
            <person name="Panda A."/>
            <person name="Nagaraj S."/>
            <person name="Zhao X."/>
            <person name="Tettelin H."/>
            <person name="Detolla L.J."/>
        </authorList>
    </citation>
    <scope>NUCLEOTIDE SEQUENCE [LARGE SCALE GENOMIC DNA]</scope>
    <source>
        <strain evidence="3 4">11-3469</strain>
    </source>
</reference>
<dbReference type="Pfam" id="PF13193">
    <property type="entry name" value="AMP-binding_C"/>
    <property type="match status" value="1"/>
</dbReference>
<dbReference type="Gene3D" id="3.40.50.980">
    <property type="match status" value="2"/>
</dbReference>
<dbReference type="Gene3D" id="3.30.300.30">
    <property type="match status" value="1"/>
</dbReference>
<dbReference type="SUPFAM" id="SSF56801">
    <property type="entry name" value="Acetyl-CoA synthetase-like"/>
    <property type="match status" value="1"/>
</dbReference>
<dbReference type="InterPro" id="IPR025110">
    <property type="entry name" value="AMP-bd_C"/>
</dbReference>
<evidence type="ECO:0000313" key="3">
    <source>
        <dbReference type="EMBL" id="OOK65363.1"/>
    </source>
</evidence>
<accession>A0A1V3WEG0</accession>